<comment type="caution">
    <text evidence="2">The sequence shown here is derived from an EMBL/GenBank/DDBJ whole genome shotgun (WGS) entry which is preliminary data.</text>
</comment>
<gene>
    <name evidence="2" type="ORF">IV501_04895</name>
    <name evidence="3" type="ORF">IV501_09730</name>
</gene>
<keyword evidence="1" id="KW-0472">Membrane</keyword>
<dbReference type="RefSeq" id="WP_200555242.1">
    <property type="nucleotide sequence ID" value="NZ_JAEPES010000001.1"/>
</dbReference>
<evidence type="ECO:0000313" key="3">
    <source>
        <dbReference type="EMBL" id="MBK4347914.1"/>
    </source>
</evidence>
<dbReference type="InterPro" id="IPR018729">
    <property type="entry name" value="DUF2269_transmembrane"/>
</dbReference>
<keyword evidence="1" id="KW-0812">Transmembrane</keyword>
<evidence type="ECO:0000313" key="4">
    <source>
        <dbReference type="Proteomes" id="UP000636458"/>
    </source>
</evidence>
<keyword evidence="1" id="KW-1133">Transmembrane helix</keyword>
<dbReference type="Pfam" id="PF10027">
    <property type="entry name" value="DUF2269"/>
    <property type="match status" value="1"/>
</dbReference>
<dbReference type="Proteomes" id="UP000636458">
    <property type="component" value="Unassembled WGS sequence"/>
</dbReference>
<feature type="transmembrane region" description="Helical" evidence="1">
    <location>
        <begin position="123"/>
        <end position="146"/>
    </location>
</feature>
<proteinExistence type="predicted"/>
<sequence>MSTLLLVAHVVAAMFVIGPMAILPMMGLREVRAANAGRLDSISRATRLFSLLSLVVVVLGFGVLATARSKEQLTVLTPWVAASVIIYLVATSLSLFVTVPLLRNEADRLTSPQSTPHRSMRAYRAVAAASGATTLGLVAITVLMVWQP</sequence>
<dbReference type="EMBL" id="JAEPES010000003">
    <property type="protein sequence ID" value="MBK4347914.1"/>
    <property type="molecule type" value="Genomic_DNA"/>
</dbReference>
<dbReference type="AlphaFoldDB" id="A0A934SJY8"/>
<organism evidence="2 4">
    <name type="scientific">Lacisediminihabitans changchengi</name>
    <dbReference type="NCBI Taxonomy" id="2787634"/>
    <lineage>
        <taxon>Bacteria</taxon>
        <taxon>Bacillati</taxon>
        <taxon>Actinomycetota</taxon>
        <taxon>Actinomycetes</taxon>
        <taxon>Micrococcales</taxon>
        <taxon>Microbacteriaceae</taxon>
        <taxon>Lacisediminihabitans</taxon>
    </lineage>
</organism>
<evidence type="ECO:0000313" key="2">
    <source>
        <dbReference type="EMBL" id="MBK4346963.1"/>
    </source>
</evidence>
<evidence type="ECO:0000256" key="1">
    <source>
        <dbReference type="SAM" id="Phobius"/>
    </source>
</evidence>
<keyword evidence="4" id="KW-1185">Reference proteome</keyword>
<reference evidence="2" key="1">
    <citation type="submission" date="2021-01" db="EMBL/GenBank/DDBJ databases">
        <title>Lacisediminihabitans sp. nov. strain G11-30, isolated from Antarctic Soil.</title>
        <authorList>
            <person name="Li J."/>
        </authorList>
    </citation>
    <scope>NUCLEOTIDE SEQUENCE</scope>
    <source>
        <strain evidence="2">G11-30</strain>
    </source>
</reference>
<accession>A0A934SJY8</accession>
<dbReference type="EMBL" id="JAEPES010000001">
    <property type="protein sequence ID" value="MBK4346963.1"/>
    <property type="molecule type" value="Genomic_DNA"/>
</dbReference>
<protein>
    <submittedName>
        <fullName evidence="2">DUF2269 family protein</fullName>
    </submittedName>
</protein>
<feature type="transmembrane region" description="Helical" evidence="1">
    <location>
        <begin position="6"/>
        <end position="28"/>
    </location>
</feature>
<feature type="transmembrane region" description="Helical" evidence="1">
    <location>
        <begin position="48"/>
        <end position="67"/>
    </location>
</feature>
<feature type="transmembrane region" description="Helical" evidence="1">
    <location>
        <begin position="79"/>
        <end position="102"/>
    </location>
</feature>
<name>A0A934SJY8_9MICO</name>